<evidence type="ECO:0000313" key="1">
    <source>
        <dbReference type="EMBL" id="MFD0852200.1"/>
    </source>
</evidence>
<keyword evidence="2" id="KW-1185">Reference proteome</keyword>
<protein>
    <submittedName>
        <fullName evidence="1">Uncharacterized protein</fullName>
    </submittedName>
</protein>
<name>A0ABW3CCQ2_9ACTN</name>
<sequence>MPIRSLMFGAAESTGKSAASTLQYSTVTPLTTCVTDIADSTRPPVVGRLITDAGICLPASSAHAGARPA</sequence>
<gene>
    <name evidence="1" type="ORF">ACFQ07_08205</name>
</gene>
<organism evidence="1 2">
    <name type="scientific">Actinomadura adrarensis</name>
    <dbReference type="NCBI Taxonomy" id="1819600"/>
    <lineage>
        <taxon>Bacteria</taxon>
        <taxon>Bacillati</taxon>
        <taxon>Actinomycetota</taxon>
        <taxon>Actinomycetes</taxon>
        <taxon>Streptosporangiales</taxon>
        <taxon>Thermomonosporaceae</taxon>
        <taxon>Actinomadura</taxon>
    </lineage>
</organism>
<dbReference type="EMBL" id="JBHTIR010001150">
    <property type="protein sequence ID" value="MFD0852200.1"/>
    <property type="molecule type" value="Genomic_DNA"/>
</dbReference>
<evidence type="ECO:0000313" key="2">
    <source>
        <dbReference type="Proteomes" id="UP001597083"/>
    </source>
</evidence>
<feature type="non-terminal residue" evidence="1">
    <location>
        <position position="69"/>
    </location>
</feature>
<reference evidence="2" key="1">
    <citation type="journal article" date="2019" name="Int. J. Syst. Evol. Microbiol.">
        <title>The Global Catalogue of Microorganisms (GCM) 10K type strain sequencing project: providing services to taxonomists for standard genome sequencing and annotation.</title>
        <authorList>
            <consortium name="The Broad Institute Genomics Platform"/>
            <consortium name="The Broad Institute Genome Sequencing Center for Infectious Disease"/>
            <person name="Wu L."/>
            <person name="Ma J."/>
        </authorList>
    </citation>
    <scope>NUCLEOTIDE SEQUENCE [LARGE SCALE GENOMIC DNA]</scope>
    <source>
        <strain evidence="2">JCM 31696</strain>
    </source>
</reference>
<accession>A0ABW3CCQ2</accession>
<proteinExistence type="predicted"/>
<dbReference type="Proteomes" id="UP001597083">
    <property type="component" value="Unassembled WGS sequence"/>
</dbReference>
<comment type="caution">
    <text evidence="1">The sequence shown here is derived from an EMBL/GenBank/DDBJ whole genome shotgun (WGS) entry which is preliminary data.</text>
</comment>